<dbReference type="InterPro" id="IPR002168">
    <property type="entry name" value="Lipase_GDXG_HIS_AS"/>
</dbReference>
<dbReference type="Proteomes" id="UP000308652">
    <property type="component" value="Unassembled WGS sequence"/>
</dbReference>
<reference evidence="6 7" key="1">
    <citation type="journal article" date="2019" name="Nat. Ecol. Evol.">
        <title>Megaphylogeny resolves global patterns of mushroom evolution.</title>
        <authorList>
            <person name="Varga T."/>
            <person name="Krizsan K."/>
            <person name="Foldi C."/>
            <person name="Dima B."/>
            <person name="Sanchez-Garcia M."/>
            <person name="Sanchez-Ramirez S."/>
            <person name="Szollosi G.J."/>
            <person name="Szarkandi J.G."/>
            <person name="Papp V."/>
            <person name="Albert L."/>
            <person name="Andreopoulos W."/>
            <person name="Angelini C."/>
            <person name="Antonin V."/>
            <person name="Barry K.W."/>
            <person name="Bougher N.L."/>
            <person name="Buchanan P."/>
            <person name="Buyck B."/>
            <person name="Bense V."/>
            <person name="Catcheside P."/>
            <person name="Chovatia M."/>
            <person name="Cooper J."/>
            <person name="Damon W."/>
            <person name="Desjardin D."/>
            <person name="Finy P."/>
            <person name="Geml J."/>
            <person name="Haridas S."/>
            <person name="Hughes K."/>
            <person name="Justo A."/>
            <person name="Karasinski D."/>
            <person name="Kautmanova I."/>
            <person name="Kiss B."/>
            <person name="Kocsube S."/>
            <person name="Kotiranta H."/>
            <person name="LaButti K.M."/>
            <person name="Lechner B.E."/>
            <person name="Liimatainen K."/>
            <person name="Lipzen A."/>
            <person name="Lukacs Z."/>
            <person name="Mihaltcheva S."/>
            <person name="Morgado L.N."/>
            <person name="Niskanen T."/>
            <person name="Noordeloos M.E."/>
            <person name="Ohm R.A."/>
            <person name="Ortiz-Santana B."/>
            <person name="Ovrebo C."/>
            <person name="Racz N."/>
            <person name="Riley R."/>
            <person name="Savchenko A."/>
            <person name="Shiryaev A."/>
            <person name="Soop K."/>
            <person name="Spirin V."/>
            <person name="Szebenyi C."/>
            <person name="Tomsovsky M."/>
            <person name="Tulloss R.E."/>
            <person name="Uehling J."/>
            <person name="Grigoriev I.V."/>
            <person name="Vagvolgyi C."/>
            <person name="Papp T."/>
            <person name="Martin F.M."/>
            <person name="Miettinen O."/>
            <person name="Hibbett D.S."/>
            <person name="Nagy L.G."/>
        </authorList>
    </citation>
    <scope>NUCLEOTIDE SEQUENCE [LARGE SCALE GENOMIC DNA]</scope>
    <source>
        <strain evidence="6 7">CBS 166.37</strain>
    </source>
</reference>
<evidence type="ECO:0000256" key="4">
    <source>
        <dbReference type="RuleBase" id="RU361235"/>
    </source>
</evidence>
<dbReference type="PROSITE" id="PS01173">
    <property type="entry name" value="LIPASE_GDXG_HIS"/>
    <property type="match status" value="1"/>
</dbReference>
<organism evidence="6 7">
    <name type="scientific">Crucibulum laeve</name>
    <dbReference type="NCBI Taxonomy" id="68775"/>
    <lineage>
        <taxon>Eukaryota</taxon>
        <taxon>Fungi</taxon>
        <taxon>Dikarya</taxon>
        <taxon>Basidiomycota</taxon>
        <taxon>Agaricomycotina</taxon>
        <taxon>Agaricomycetes</taxon>
        <taxon>Agaricomycetidae</taxon>
        <taxon>Agaricales</taxon>
        <taxon>Agaricineae</taxon>
        <taxon>Nidulariaceae</taxon>
        <taxon>Crucibulum</taxon>
    </lineage>
</organism>
<feature type="domain" description="Carboxylesterase type B" evidence="5">
    <location>
        <begin position="35"/>
        <end position="503"/>
    </location>
</feature>
<gene>
    <name evidence="6" type="ORF">BDQ12DRAFT_676245</name>
</gene>
<dbReference type="OrthoDB" id="408631at2759"/>
<evidence type="ECO:0000259" key="5">
    <source>
        <dbReference type="Pfam" id="PF00135"/>
    </source>
</evidence>
<evidence type="ECO:0000313" key="6">
    <source>
        <dbReference type="EMBL" id="TFK42464.1"/>
    </source>
</evidence>
<evidence type="ECO:0000313" key="7">
    <source>
        <dbReference type="Proteomes" id="UP000308652"/>
    </source>
</evidence>
<dbReference type="PROSITE" id="PS00122">
    <property type="entry name" value="CARBOXYLESTERASE_B_1"/>
    <property type="match status" value="1"/>
</dbReference>
<dbReference type="AlphaFoldDB" id="A0A5C3MAG6"/>
<dbReference type="EC" id="3.1.1.-" evidence="4"/>
<keyword evidence="7" id="KW-1185">Reference proteome</keyword>
<dbReference type="PANTHER" id="PTHR45570">
    <property type="entry name" value="CARBOXYLIC ESTER HYDROLASE"/>
    <property type="match status" value="1"/>
</dbReference>
<dbReference type="InterPro" id="IPR029058">
    <property type="entry name" value="AB_hydrolase_fold"/>
</dbReference>
<dbReference type="PANTHER" id="PTHR45570:SF1">
    <property type="entry name" value="CARBOXYLIC ESTER HYDROLASE"/>
    <property type="match status" value="1"/>
</dbReference>
<accession>A0A5C3MAG6</accession>
<sequence>MVALNFILSSLLFVAGTQATPLPTQEKTSALNRATVLGTANGVLDPAGAYRFTVKYGSASRWAPSTVVSSWGLPTSSANASDLPLACPQPDVDSSAFTEDCLSMILYVPPSLTLTSAAPTMMWVHGGSFIVGSASAPGLDGSKLAIATQSIVAVVQYRLGALGFLSPDGNTNLAVKDLVTALQFLKKVVPAFGGSTSKITVAGQSSGANMIRALLAAPSASSLFRSAILQSDPMNFGFLSPSTQQALQGSFNGLVSCGATDATCRNALSLDTIIDAQMNVFGNAVSIAPAAGSNQPIRPVTDESFITSPLDSTAAFPAVSKPLLLTTVKNEATFAIYGNFESPLPEDAFYPVCDATFGSDRAEVVVSAPFYVPVPSAVDGSVDARVQLEAVGTDYLWKCSGWTFARNWVQNGGTVFTGEYIVGASYPGNEAVPQCTQPGVICHQDDIQIVFGTVSNPTSAQATLTTQIQKYYKAFLATGNPNTSGAPTWSAATTSDVHALQLGGSGEVPVGACVPTFWGQDVEYDYQFFNL</sequence>
<protein>
    <recommendedName>
        <fullName evidence="4">Carboxylic ester hydrolase</fullName>
        <ecNumber evidence="4">3.1.1.-</ecNumber>
    </recommendedName>
</protein>
<evidence type="ECO:0000256" key="3">
    <source>
        <dbReference type="ARBA" id="ARBA00022801"/>
    </source>
</evidence>
<keyword evidence="3 4" id="KW-0378">Hydrolase</keyword>
<dbReference type="InterPro" id="IPR002018">
    <property type="entry name" value="CarbesteraseB"/>
</dbReference>
<comment type="similarity">
    <text evidence="1 4">Belongs to the type-B carboxylesterase/lipase family.</text>
</comment>
<dbReference type="Gene3D" id="3.40.50.1820">
    <property type="entry name" value="alpha/beta hydrolase"/>
    <property type="match status" value="1"/>
</dbReference>
<evidence type="ECO:0000256" key="2">
    <source>
        <dbReference type="ARBA" id="ARBA00010515"/>
    </source>
</evidence>
<keyword evidence="4" id="KW-0732">Signal</keyword>
<dbReference type="EMBL" id="ML213592">
    <property type="protein sequence ID" value="TFK42464.1"/>
    <property type="molecule type" value="Genomic_DNA"/>
</dbReference>
<dbReference type="GO" id="GO:0016787">
    <property type="term" value="F:hydrolase activity"/>
    <property type="evidence" value="ECO:0007669"/>
    <property type="project" value="UniProtKB-KW"/>
</dbReference>
<feature type="signal peptide" evidence="4">
    <location>
        <begin position="1"/>
        <end position="19"/>
    </location>
</feature>
<dbReference type="InterPro" id="IPR019826">
    <property type="entry name" value="Carboxylesterase_B_AS"/>
</dbReference>
<evidence type="ECO:0000256" key="1">
    <source>
        <dbReference type="ARBA" id="ARBA00005964"/>
    </source>
</evidence>
<dbReference type="SUPFAM" id="SSF53474">
    <property type="entry name" value="alpha/beta-Hydrolases"/>
    <property type="match status" value="1"/>
</dbReference>
<dbReference type="Pfam" id="PF00135">
    <property type="entry name" value="COesterase"/>
    <property type="match status" value="1"/>
</dbReference>
<proteinExistence type="inferred from homology"/>
<dbReference type="STRING" id="68775.A0A5C3MAG6"/>
<feature type="chain" id="PRO_5023157391" description="Carboxylic ester hydrolase" evidence="4">
    <location>
        <begin position="20"/>
        <end position="531"/>
    </location>
</feature>
<name>A0A5C3MAG6_9AGAR</name>
<comment type="similarity">
    <text evidence="2">Belongs to the 'GDXG' lipolytic enzyme family.</text>
</comment>